<dbReference type="PROSITE" id="PS51257">
    <property type="entry name" value="PROKAR_LIPOPROTEIN"/>
    <property type="match status" value="1"/>
</dbReference>
<accession>A0A4S2H2W8</accession>
<evidence type="ECO:0000256" key="1">
    <source>
        <dbReference type="SAM" id="Coils"/>
    </source>
</evidence>
<comment type="caution">
    <text evidence="4">The sequence shown here is derived from an EMBL/GenBank/DDBJ whole genome shotgun (WGS) entry which is preliminary data.</text>
</comment>
<gene>
    <name evidence="4" type="ORF">E5163_01735</name>
</gene>
<keyword evidence="5" id="KW-1185">Reference proteome</keyword>
<organism evidence="4 5">
    <name type="scientific">Marinicauda algicola</name>
    <dbReference type="NCBI Taxonomy" id="2029849"/>
    <lineage>
        <taxon>Bacteria</taxon>
        <taxon>Pseudomonadati</taxon>
        <taxon>Pseudomonadota</taxon>
        <taxon>Alphaproteobacteria</taxon>
        <taxon>Maricaulales</taxon>
        <taxon>Maricaulaceae</taxon>
        <taxon>Marinicauda</taxon>
    </lineage>
</organism>
<keyword evidence="3" id="KW-0732">Signal</keyword>
<sequence>MKRLLMAAAAAPLLIACTTASASEIAGHDGETRVLLINGERIELADGESARDALNAALEGAPRPPHAPGAPHAPHIGFDFDFEFDGTGWSEEERAEFEAEMEELAESLAGLGEQLAVLSELDEDRVRVRVAEIERFHEEHGQRMEEHARRMAERAEAMAAHGERMRIVGLSAGLSGMEAGLAGIERALERGWVHDDGERRELTADEIEDLTEARDDLRRDIEEFRAEHADALALLDEEGPGHHRVLFYRTSAEAPLLAGAEARFRGNGEGGQIRIRRRDNEIRVWVDGRELEGAEKEAWLEEHGEPAAPPAPPAAPDLEGN</sequence>
<evidence type="ECO:0000313" key="4">
    <source>
        <dbReference type="EMBL" id="TGY89886.1"/>
    </source>
</evidence>
<feature type="signal peptide" evidence="3">
    <location>
        <begin position="1"/>
        <end position="22"/>
    </location>
</feature>
<dbReference type="EMBL" id="SRXW01000001">
    <property type="protein sequence ID" value="TGY89886.1"/>
    <property type="molecule type" value="Genomic_DNA"/>
</dbReference>
<proteinExistence type="predicted"/>
<protein>
    <submittedName>
        <fullName evidence="4">Uncharacterized protein</fullName>
    </submittedName>
</protein>
<feature type="compositionally biased region" description="Basic and acidic residues" evidence="2">
    <location>
        <begin position="296"/>
        <end position="305"/>
    </location>
</feature>
<dbReference type="RefSeq" id="WP_135994383.1">
    <property type="nucleotide sequence ID" value="NZ_CP071057.1"/>
</dbReference>
<reference evidence="4 5" key="1">
    <citation type="journal article" date="2017" name="Int. J. Syst. Evol. Microbiol.">
        <title>Marinicauda algicola sp. nov., isolated from a marine red alga Rhodosorus marinus.</title>
        <authorList>
            <person name="Jeong S.E."/>
            <person name="Jeon S.H."/>
            <person name="Chun B.H."/>
            <person name="Kim D.W."/>
            <person name="Jeon C.O."/>
        </authorList>
    </citation>
    <scope>NUCLEOTIDE SEQUENCE [LARGE SCALE GENOMIC DNA]</scope>
    <source>
        <strain evidence="4 5">JCM 31718</strain>
    </source>
</reference>
<evidence type="ECO:0000256" key="3">
    <source>
        <dbReference type="SAM" id="SignalP"/>
    </source>
</evidence>
<evidence type="ECO:0000313" key="5">
    <source>
        <dbReference type="Proteomes" id="UP000308054"/>
    </source>
</evidence>
<dbReference type="Proteomes" id="UP000308054">
    <property type="component" value="Unassembled WGS sequence"/>
</dbReference>
<keyword evidence="1" id="KW-0175">Coiled coil</keyword>
<dbReference type="OrthoDB" id="7632615at2"/>
<evidence type="ECO:0000256" key="2">
    <source>
        <dbReference type="SAM" id="MobiDB-lite"/>
    </source>
</evidence>
<feature type="chain" id="PRO_5020741745" evidence="3">
    <location>
        <begin position="23"/>
        <end position="321"/>
    </location>
</feature>
<name>A0A4S2H2W8_9PROT</name>
<feature type="region of interest" description="Disordered" evidence="2">
    <location>
        <begin position="296"/>
        <end position="321"/>
    </location>
</feature>
<dbReference type="AlphaFoldDB" id="A0A4S2H2W8"/>
<feature type="coiled-coil region" evidence="1">
    <location>
        <begin position="200"/>
        <end position="234"/>
    </location>
</feature>